<dbReference type="EMBL" id="PQWO01000004">
    <property type="protein sequence ID" value="PZD73836.1"/>
    <property type="molecule type" value="Genomic_DNA"/>
</dbReference>
<gene>
    <name evidence="9" type="primary">recO_1</name>
    <name evidence="7" type="synonym">recO</name>
    <name evidence="9" type="ORF">C1752_01828</name>
</gene>
<dbReference type="Proteomes" id="UP000248857">
    <property type="component" value="Unassembled WGS sequence"/>
</dbReference>
<evidence type="ECO:0000256" key="3">
    <source>
        <dbReference type="ARBA" id="ARBA00022763"/>
    </source>
</evidence>
<evidence type="ECO:0000259" key="8">
    <source>
        <dbReference type="Pfam" id="PF11967"/>
    </source>
</evidence>
<dbReference type="NCBIfam" id="TIGR00613">
    <property type="entry name" value="reco"/>
    <property type="match status" value="1"/>
</dbReference>
<evidence type="ECO:0000313" key="10">
    <source>
        <dbReference type="Proteomes" id="UP000248857"/>
    </source>
</evidence>
<proteinExistence type="inferred from homology"/>
<comment type="function">
    <text evidence="7">Involved in DNA repair and RecF pathway recombination.</text>
</comment>
<accession>A0A2W1JKW8</accession>
<dbReference type="Gene3D" id="2.40.50.140">
    <property type="entry name" value="Nucleic acid-binding proteins"/>
    <property type="match status" value="1"/>
</dbReference>
<dbReference type="Pfam" id="PF02565">
    <property type="entry name" value="RecO_C"/>
    <property type="match status" value="1"/>
</dbReference>
<dbReference type="GO" id="GO:0006310">
    <property type="term" value="P:DNA recombination"/>
    <property type="evidence" value="ECO:0007669"/>
    <property type="project" value="UniProtKB-UniRule"/>
</dbReference>
<evidence type="ECO:0000256" key="6">
    <source>
        <dbReference type="ARBA" id="ARBA00033409"/>
    </source>
</evidence>
<protein>
    <recommendedName>
        <fullName evidence="2 7">DNA repair protein RecO</fullName>
    </recommendedName>
    <alternativeName>
        <fullName evidence="6 7">Recombination protein O</fullName>
    </alternativeName>
</protein>
<evidence type="ECO:0000256" key="5">
    <source>
        <dbReference type="ARBA" id="ARBA00023204"/>
    </source>
</evidence>
<dbReference type="InterPro" id="IPR022572">
    <property type="entry name" value="DNA_rep/recomb_RecO_N"/>
</dbReference>
<evidence type="ECO:0000313" key="9">
    <source>
        <dbReference type="EMBL" id="PZD73836.1"/>
    </source>
</evidence>
<keyword evidence="4 7" id="KW-0233">DNA recombination</keyword>
<dbReference type="PANTHER" id="PTHR33991">
    <property type="entry name" value="DNA REPAIR PROTEIN RECO"/>
    <property type="match status" value="1"/>
</dbReference>
<feature type="domain" description="DNA replication/recombination mediator RecO N-terminal" evidence="8">
    <location>
        <begin position="1"/>
        <end position="79"/>
    </location>
</feature>
<organism evidence="9 10">
    <name type="scientific">Acaryochloris thomasi RCC1774</name>
    <dbReference type="NCBI Taxonomy" id="1764569"/>
    <lineage>
        <taxon>Bacteria</taxon>
        <taxon>Bacillati</taxon>
        <taxon>Cyanobacteriota</taxon>
        <taxon>Cyanophyceae</taxon>
        <taxon>Acaryochloridales</taxon>
        <taxon>Acaryochloridaceae</taxon>
        <taxon>Acaryochloris</taxon>
        <taxon>Acaryochloris thomasi</taxon>
    </lineage>
</organism>
<dbReference type="HAMAP" id="MF_00201">
    <property type="entry name" value="RecO"/>
    <property type="match status" value="1"/>
</dbReference>
<dbReference type="GO" id="GO:0043590">
    <property type="term" value="C:bacterial nucleoid"/>
    <property type="evidence" value="ECO:0007669"/>
    <property type="project" value="TreeGrafter"/>
</dbReference>
<dbReference type="PANTHER" id="PTHR33991:SF1">
    <property type="entry name" value="DNA REPAIR PROTEIN RECO"/>
    <property type="match status" value="1"/>
</dbReference>
<dbReference type="RefSeq" id="WP_110985775.1">
    <property type="nucleotide sequence ID" value="NZ_CAWNWM010000004.1"/>
</dbReference>
<dbReference type="Gene3D" id="1.20.1440.120">
    <property type="entry name" value="Recombination protein O, C-terminal domain"/>
    <property type="match status" value="1"/>
</dbReference>
<keyword evidence="10" id="KW-1185">Reference proteome</keyword>
<dbReference type="Pfam" id="PF11967">
    <property type="entry name" value="RecO_N"/>
    <property type="match status" value="1"/>
</dbReference>
<keyword evidence="5 7" id="KW-0234">DNA repair</keyword>
<dbReference type="InterPro" id="IPR012340">
    <property type="entry name" value="NA-bd_OB-fold"/>
</dbReference>
<evidence type="ECO:0000256" key="2">
    <source>
        <dbReference type="ARBA" id="ARBA00021310"/>
    </source>
</evidence>
<comment type="caution">
    <text evidence="9">The sequence shown here is derived from an EMBL/GenBank/DDBJ whole genome shotgun (WGS) entry which is preliminary data.</text>
</comment>
<dbReference type="SUPFAM" id="SSF50249">
    <property type="entry name" value="Nucleic acid-binding proteins"/>
    <property type="match status" value="1"/>
</dbReference>
<comment type="similarity">
    <text evidence="1 7">Belongs to the RecO family.</text>
</comment>
<dbReference type="InterPro" id="IPR042242">
    <property type="entry name" value="RecO_C"/>
</dbReference>
<dbReference type="InterPro" id="IPR003717">
    <property type="entry name" value="RecO"/>
</dbReference>
<keyword evidence="3 7" id="KW-0227">DNA damage</keyword>
<dbReference type="AlphaFoldDB" id="A0A2W1JKW8"/>
<sequence length="302" mass="33370">MSRVYKATGINLKSMALGEADRLLTILTRERGLVRAVAGGARKPKSKLGGRSSLFVVNNLVMSEGRSLDRLSQAETLVSYPGLSRDLAKLTVAQYWAELVLHQALSGQPQPELFDFLCDRLAELEQTDPDQIPVSLIEGIYQLLDWAGIAPQVNACCITQEPLIPNLSDPDWRVGFSPSSGGAVALSAWNQEQWQSKPVSKFVASDRRGPIRKARNREQTKLNAIELRLLQLLSQSIEQGGEAAAPSEAPLSPLSRQESIAVWMSLERALRHYVQYYFEQPIRSASLLETCFAPTVPRSVKS</sequence>
<dbReference type="OrthoDB" id="9797083at2"/>
<evidence type="ECO:0000256" key="4">
    <source>
        <dbReference type="ARBA" id="ARBA00023172"/>
    </source>
</evidence>
<evidence type="ECO:0000256" key="1">
    <source>
        <dbReference type="ARBA" id="ARBA00007452"/>
    </source>
</evidence>
<dbReference type="GO" id="GO:0006302">
    <property type="term" value="P:double-strand break repair"/>
    <property type="evidence" value="ECO:0007669"/>
    <property type="project" value="TreeGrafter"/>
</dbReference>
<dbReference type="SUPFAM" id="SSF57863">
    <property type="entry name" value="ArfGap/RecO-like zinc finger"/>
    <property type="match status" value="1"/>
</dbReference>
<reference evidence="9 10" key="1">
    <citation type="journal article" date="2018" name="Sci. Rep.">
        <title>A novel species of the marine cyanobacterium Acaryochloris with a unique pigment content and lifestyle.</title>
        <authorList>
            <person name="Partensky F."/>
            <person name="Six C."/>
            <person name="Ratin M."/>
            <person name="Garczarek L."/>
            <person name="Vaulot D."/>
            <person name="Probert I."/>
            <person name="Calteau A."/>
            <person name="Gourvil P."/>
            <person name="Marie D."/>
            <person name="Grebert T."/>
            <person name="Bouchier C."/>
            <person name="Le Panse S."/>
            <person name="Gachenot M."/>
            <person name="Rodriguez F."/>
            <person name="Garrido J.L."/>
        </authorList>
    </citation>
    <scope>NUCLEOTIDE SEQUENCE [LARGE SCALE GENOMIC DNA]</scope>
    <source>
        <strain evidence="9 10">RCC1774</strain>
    </source>
</reference>
<evidence type="ECO:0000256" key="7">
    <source>
        <dbReference type="HAMAP-Rule" id="MF_00201"/>
    </source>
</evidence>
<name>A0A2W1JKW8_9CYAN</name>
<dbReference type="InterPro" id="IPR037278">
    <property type="entry name" value="ARFGAP/RecO"/>
</dbReference>